<evidence type="ECO:0000313" key="4">
    <source>
        <dbReference type="Proteomes" id="UP000026962"/>
    </source>
</evidence>
<evidence type="ECO:0000313" key="3">
    <source>
        <dbReference type="EnsemblPlants" id="OPUNC09G17230.1"/>
    </source>
</evidence>
<proteinExistence type="predicted"/>
<keyword evidence="4" id="KW-1185">Reference proteome</keyword>
<feature type="region of interest" description="Disordered" evidence="1">
    <location>
        <begin position="302"/>
        <end position="345"/>
    </location>
</feature>
<keyword evidence="2" id="KW-0472">Membrane</keyword>
<feature type="transmembrane region" description="Helical" evidence="2">
    <location>
        <begin position="355"/>
        <end position="377"/>
    </location>
</feature>
<feature type="compositionally biased region" description="Basic and acidic residues" evidence="1">
    <location>
        <begin position="250"/>
        <end position="265"/>
    </location>
</feature>
<dbReference type="STRING" id="4537.A0A0E0M488"/>
<dbReference type="Proteomes" id="UP000026962">
    <property type="component" value="Chromosome 9"/>
</dbReference>
<feature type="compositionally biased region" description="Basic and acidic residues" evidence="1">
    <location>
        <begin position="1"/>
        <end position="10"/>
    </location>
</feature>
<reference evidence="3" key="1">
    <citation type="submission" date="2015-04" db="UniProtKB">
        <authorList>
            <consortium name="EnsemblPlants"/>
        </authorList>
    </citation>
    <scope>IDENTIFICATION</scope>
</reference>
<evidence type="ECO:0000256" key="1">
    <source>
        <dbReference type="SAM" id="MobiDB-lite"/>
    </source>
</evidence>
<feature type="region of interest" description="Disordered" evidence="1">
    <location>
        <begin position="1"/>
        <end position="66"/>
    </location>
</feature>
<feature type="compositionally biased region" description="Acidic residues" evidence="1">
    <location>
        <begin position="326"/>
        <end position="335"/>
    </location>
</feature>
<accession>A0A0E0M488</accession>
<name>A0A0E0M488_ORYPU</name>
<feature type="compositionally biased region" description="Basic and acidic residues" evidence="1">
    <location>
        <begin position="311"/>
        <end position="325"/>
    </location>
</feature>
<keyword evidence="2" id="KW-1133">Transmembrane helix</keyword>
<evidence type="ECO:0000256" key="2">
    <source>
        <dbReference type="SAM" id="Phobius"/>
    </source>
</evidence>
<organism evidence="3">
    <name type="scientific">Oryza punctata</name>
    <name type="common">Red rice</name>
    <dbReference type="NCBI Taxonomy" id="4537"/>
    <lineage>
        <taxon>Eukaryota</taxon>
        <taxon>Viridiplantae</taxon>
        <taxon>Streptophyta</taxon>
        <taxon>Embryophyta</taxon>
        <taxon>Tracheophyta</taxon>
        <taxon>Spermatophyta</taxon>
        <taxon>Magnoliopsida</taxon>
        <taxon>Liliopsida</taxon>
        <taxon>Poales</taxon>
        <taxon>Poaceae</taxon>
        <taxon>BOP clade</taxon>
        <taxon>Oryzoideae</taxon>
        <taxon>Oryzeae</taxon>
        <taxon>Oryzinae</taxon>
        <taxon>Oryza</taxon>
    </lineage>
</organism>
<dbReference type="AlphaFoldDB" id="A0A0E0M488"/>
<feature type="compositionally biased region" description="Basic and acidic residues" evidence="1">
    <location>
        <begin position="41"/>
        <end position="66"/>
    </location>
</feature>
<feature type="region of interest" description="Disordered" evidence="1">
    <location>
        <begin position="236"/>
        <end position="265"/>
    </location>
</feature>
<dbReference type="Gramene" id="OPUNC09G17230.1">
    <property type="protein sequence ID" value="OPUNC09G17230.1"/>
    <property type="gene ID" value="OPUNC09G17230"/>
</dbReference>
<keyword evidence="2" id="KW-0812">Transmembrane</keyword>
<dbReference type="HOGENOM" id="CLU_583157_0_0_1"/>
<sequence>MERNAQHTRTEASAPIPGLNPHLTEATDAKGSEACWAEAKTIPDIDTGGKAKAKSDSDSPINADKRGKEAMLLESEQQVNTNNRPDTARGEARRRAMMMLAAAIKEEENEEMVLKAITEEVEKTNARAEATRKACMEANVRARAAMEKEAAVKMILNENMEEEENANMKLKEIAEEGAKACKRAQAAKEACMAAQQRTKAAMEEEVEANKMLKKSMEAETNAKAKADIIRREADEARKRAQTTFQEEYEDSRRARTTRKDQEASIKSKEDLFYQGKGTCSIKGKESGSWDEGARLKLNAEMRTRGTMRTNARSDIEMGERTHDRDDDMPDFDPNGDPDVSKKLERRDRGSRTCRLGILTGMLLMFHCALIFLTYAFMTMPSKTECKEISTSNIWFEGCLWLGLLAVHTYFKYILDTCYNFQPDGRSEGAHVFLHTFSRVIFVGVLHTPMAEIRGKSQKTGNGVSNSRFG</sequence>
<protein>
    <submittedName>
        <fullName evidence="3">Uncharacterized protein</fullName>
    </submittedName>
</protein>
<reference evidence="3" key="2">
    <citation type="submission" date="2018-05" db="EMBL/GenBank/DDBJ databases">
        <title>OpunRS2 (Oryza punctata Reference Sequence Version 2).</title>
        <authorList>
            <person name="Zhang J."/>
            <person name="Kudrna D."/>
            <person name="Lee S."/>
            <person name="Talag J."/>
            <person name="Welchert J."/>
            <person name="Wing R.A."/>
        </authorList>
    </citation>
    <scope>NUCLEOTIDE SEQUENCE [LARGE SCALE GENOMIC DNA]</scope>
</reference>
<dbReference type="EnsemblPlants" id="OPUNC09G17230.1">
    <property type="protein sequence ID" value="OPUNC09G17230.1"/>
    <property type="gene ID" value="OPUNC09G17230"/>
</dbReference>